<dbReference type="RefSeq" id="WP_379520732.1">
    <property type="nucleotide sequence ID" value="NZ_JBHSPA010000062.1"/>
</dbReference>
<feature type="region of interest" description="Disordered" evidence="5">
    <location>
        <begin position="1"/>
        <end position="23"/>
    </location>
</feature>
<dbReference type="SUPFAM" id="SSF46689">
    <property type="entry name" value="Homeodomain-like"/>
    <property type="match status" value="1"/>
</dbReference>
<dbReference type="EMBL" id="JBHSPA010000062">
    <property type="protein sequence ID" value="MFC5831256.1"/>
    <property type="molecule type" value="Genomic_DNA"/>
</dbReference>
<comment type="caution">
    <text evidence="8">The sequence shown here is derived from an EMBL/GenBank/DDBJ whole genome shotgun (WGS) entry which is preliminary data.</text>
</comment>
<keyword evidence="9" id="KW-1185">Reference proteome</keyword>
<evidence type="ECO:0000256" key="2">
    <source>
        <dbReference type="ARBA" id="ARBA00023015"/>
    </source>
</evidence>
<reference evidence="9" key="1">
    <citation type="journal article" date="2019" name="Int. J. Syst. Evol. Microbiol.">
        <title>The Global Catalogue of Microorganisms (GCM) 10K type strain sequencing project: providing services to taxonomists for standard genome sequencing and annotation.</title>
        <authorList>
            <consortium name="The Broad Institute Genomics Platform"/>
            <consortium name="The Broad Institute Genome Sequencing Center for Infectious Disease"/>
            <person name="Wu L."/>
            <person name="Ma J."/>
        </authorList>
    </citation>
    <scope>NUCLEOTIDE SEQUENCE [LARGE SCALE GENOMIC DNA]</scope>
    <source>
        <strain evidence="9">CCUG 53903</strain>
    </source>
</reference>
<sequence>MFDDHGPGAAQPKLRGEEQTDGARSGLGVKAPALYWHFSSKRALLDHMTDAIVAPVIDRLPPPGTPWLTWLEESALALHAALLSHRDGPRIALGANLMVARALGEFAERTVEVLHRAGFPIADASRAAGVLLHFVLGRAVEDQTRPGGSDEAAAISTMPFPLMARGLRERHASGATAADDFRYALGIVLAGLNAKRPT</sequence>
<protein>
    <submittedName>
        <fullName evidence="8">TetR/AcrR family transcriptional regulator C-terminal domain-containing protein</fullName>
    </submittedName>
</protein>
<name>A0ABW1CZS8_9ACTN</name>
<keyword evidence="1" id="KW-0678">Repressor</keyword>
<keyword evidence="4" id="KW-0804">Transcription</keyword>
<dbReference type="InterPro" id="IPR036271">
    <property type="entry name" value="Tet_transcr_reg_TetR-rel_C_sf"/>
</dbReference>
<evidence type="ECO:0000256" key="3">
    <source>
        <dbReference type="ARBA" id="ARBA00023125"/>
    </source>
</evidence>
<dbReference type="Pfam" id="PF00440">
    <property type="entry name" value="TetR_N"/>
    <property type="match status" value="1"/>
</dbReference>
<dbReference type="Pfam" id="PF02909">
    <property type="entry name" value="TetR_C_1"/>
    <property type="match status" value="1"/>
</dbReference>
<feature type="domain" description="Tetracycline repressor TetR C-terminal" evidence="7">
    <location>
        <begin position="61"/>
        <end position="195"/>
    </location>
</feature>
<evidence type="ECO:0000259" key="6">
    <source>
        <dbReference type="Pfam" id="PF00440"/>
    </source>
</evidence>
<dbReference type="SUPFAM" id="SSF48498">
    <property type="entry name" value="Tetracyclin repressor-like, C-terminal domain"/>
    <property type="match status" value="1"/>
</dbReference>
<gene>
    <name evidence="8" type="ORF">ACFPZ3_46025</name>
</gene>
<evidence type="ECO:0000259" key="7">
    <source>
        <dbReference type="Pfam" id="PF02909"/>
    </source>
</evidence>
<dbReference type="InterPro" id="IPR004111">
    <property type="entry name" value="Repressor_TetR_C"/>
</dbReference>
<dbReference type="InterPro" id="IPR001647">
    <property type="entry name" value="HTH_TetR"/>
</dbReference>
<evidence type="ECO:0000256" key="5">
    <source>
        <dbReference type="SAM" id="MobiDB-lite"/>
    </source>
</evidence>
<feature type="domain" description="HTH tetR-type" evidence="6">
    <location>
        <begin position="27"/>
        <end position="47"/>
    </location>
</feature>
<dbReference type="Gene3D" id="1.10.10.60">
    <property type="entry name" value="Homeodomain-like"/>
    <property type="match status" value="1"/>
</dbReference>
<evidence type="ECO:0000256" key="1">
    <source>
        <dbReference type="ARBA" id="ARBA00022491"/>
    </source>
</evidence>
<evidence type="ECO:0000313" key="8">
    <source>
        <dbReference type="EMBL" id="MFC5831256.1"/>
    </source>
</evidence>
<keyword evidence="3" id="KW-0238">DNA-binding</keyword>
<dbReference type="PRINTS" id="PR00400">
    <property type="entry name" value="TETREPRESSOR"/>
</dbReference>
<dbReference type="Gene3D" id="1.10.357.10">
    <property type="entry name" value="Tetracycline Repressor, domain 2"/>
    <property type="match status" value="1"/>
</dbReference>
<dbReference type="InterPro" id="IPR003012">
    <property type="entry name" value="Tet_transcr_reg_TetR"/>
</dbReference>
<accession>A0ABW1CZS8</accession>
<organism evidence="8 9">
    <name type="scientific">Nonomuraea insulae</name>
    <dbReference type="NCBI Taxonomy" id="1616787"/>
    <lineage>
        <taxon>Bacteria</taxon>
        <taxon>Bacillati</taxon>
        <taxon>Actinomycetota</taxon>
        <taxon>Actinomycetes</taxon>
        <taxon>Streptosporangiales</taxon>
        <taxon>Streptosporangiaceae</taxon>
        <taxon>Nonomuraea</taxon>
    </lineage>
</organism>
<evidence type="ECO:0000313" key="9">
    <source>
        <dbReference type="Proteomes" id="UP001596058"/>
    </source>
</evidence>
<proteinExistence type="predicted"/>
<keyword evidence="2" id="KW-0805">Transcription regulation</keyword>
<dbReference type="InterPro" id="IPR009057">
    <property type="entry name" value="Homeodomain-like_sf"/>
</dbReference>
<dbReference type="Proteomes" id="UP001596058">
    <property type="component" value="Unassembled WGS sequence"/>
</dbReference>
<evidence type="ECO:0000256" key="4">
    <source>
        <dbReference type="ARBA" id="ARBA00023163"/>
    </source>
</evidence>